<evidence type="ECO:0000313" key="1">
    <source>
        <dbReference type="EMBL" id="QAA81872.1"/>
    </source>
</evidence>
<proteinExistence type="predicted"/>
<protein>
    <submittedName>
        <fullName evidence="1">Uncharacterized protein</fullName>
    </submittedName>
</protein>
<dbReference type="AlphaFoldDB" id="A0A410G3L7"/>
<organism evidence="1 2">
    <name type="scientific">Aequorivita ciconiae</name>
    <dbReference type="NCBI Taxonomy" id="2494375"/>
    <lineage>
        <taxon>Bacteria</taxon>
        <taxon>Pseudomonadati</taxon>
        <taxon>Bacteroidota</taxon>
        <taxon>Flavobacteriia</taxon>
        <taxon>Flavobacteriales</taxon>
        <taxon>Flavobacteriaceae</taxon>
        <taxon>Aequorivita</taxon>
    </lineage>
</organism>
<reference evidence="1 2" key="1">
    <citation type="submission" date="2019-01" db="EMBL/GenBank/DDBJ databases">
        <title>Complete genome sequencing of Aequorivita sp. H23M31.</title>
        <authorList>
            <person name="Bae J.-W."/>
        </authorList>
    </citation>
    <scope>NUCLEOTIDE SEQUENCE [LARGE SCALE GENOMIC DNA]</scope>
    <source>
        <strain evidence="1 2">H23M31</strain>
    </source>
</reference>
<sequence length="129" mass="13862">MKRLILSTAIVLGGLTAVTAQSDKEPTALNKASQTAVEQKVENRLIAAQDAETSNLAEAVQDYKEVKISEVPQTVKDAIAKEFNGATISKAYVNAQGDYKIQLATAVAGETTVMVNQQGELIKKELKKQ</sequence>
<dbReference type="OrthoDB" id="1099258at2"/>
<dbReference type="Proteomes" id="UP000285517">
    <property type="component" value="Chromosome"/>
</dbReference>
<evidence type="ECO:0000313" key="2">
    <source>
        <dbReference type="Proteomes" id="UP000285517"/>
    </source>
</evidence>
<keyword evidence="2" id="KW-1185">Reference proteome</keyword>
<dbReference type="RefSeq" id="WP_128250253.1">
    <property type="nucleotide sequence ID" value="NZ_CP034951.1"/>
</dbReference>
<dbReference type="SUPFAM" id="SSF160574">
    <property type="entry name" value="BT0923-like"/>
    <property type="match status" value="1"/>
</dbReference>
<name>A0A410G3L7_9FLAO</name>
<gene>
    <name evidence="1" type="ORF">EI546_09125</name>
</gene>
<accession>A0A410G3L7</accession>
<dbReference type="EMBL" id="CP034951">
    <property type="protein sequence ID" value="QAA81872.1"/>
    <property type="molecule type" value="Genomic_DNA"/>
</dbReference>
<dbReference type="KEGG" id="aev:EI546_09125"/>